<dbReference type="InterPro" id="IPR052958">
    <property type="entry name" value="IFN-induced_PKR_regulator"/>
</dbReference>
<protein>
    <recommendedName>
        <fullName evidence="2">HAT C-terminal dimerisation domain-containing protein</fullName>
    </recommendedName>
</protein>
<organism evidence="1">
    <name type="scientific">Octopus bimaculoides</name>
    <name type="common">California two-spotted octopus</name>
    <dbReference type="NCBI Taxonomy" id="37653"/>
    <lineage>
        <taxon>Eukaryota</taxon>
        <taxon>Metazoa</taxon>
        <taxon>Spiralia</taxon>
        <taxon>Lophotrochozoa</taxon>
        <taxon>Mollusca</taxon>
        <taxon>Cephalopoda</taxon>
        <taxon>Coleoidea</taxon>
        <taxon>Octopodiformes</taxon>
        <taxon>Octopoda</taxon>
        <taxon>Incirrata</taxon>
        <taxon>Octopodidae</taxon>
        <taxon>Octopus</taxon>
    </lineage>
</organism>
<dbReference type="AlphaFoldDB" id="A0A0L8H745"/>
<gene>
    <name evidence="1" type="ORF">OCBIM_22021785mg</name>
</gene>
<sequence length="293" mass="33506">MKRLKLTGETRWSRKSNAATTIFGHFDDANVSTFVNLLTCLSMIQDSDKFDAKTKHEANVLLQSLLKFETILTAFTYLYIFKTIAPLSSYLQTSGLDMFTVWGLVDSVTTKLKEQTRTFDNVHSKALEFVNKCNDKILQMNMDENQTLEIGALETALPVKRQRKKKRMEDGLVNDEGSSSDSLTNFRVNVFNLIMDRIVKSLESKFVQHKQLYKDLSCLDPAKFKTIAEKSLEVKALEVTQAQCERTFSKLKIIKTRLRSLLSEENLGAYMLLSIENELLDELDTKAIIDRFA</sequence>
<dbReference type="SUPFAM" id="SSF53098">
    <property type="entry name" value="Ribonuclease H-like"/>
    <property type="match status" value="1"/>
</dbReference>
<dbReference type="InterPro" id="IPR012337">
    <property type="entry name" value="RNaseH-like_sf"/>
</dbReference>
<name>A0A0L8H745_OCTBM</name>
<dbReference type="EMBL" id="KQ419102">
    <property type="protein sequence ID" value="KOF84585.1"/>
    <property type="molecule type" value="Genomic_DNA"/>
</dbReference>
<accession>A0A0L8H745</accession>
<evidence type="ECO:0000313" key="1">
    <source>
        <dbReference type="EMBL" id="KOF84585.1"/>
    </source>
</evidence>
<dbReference type="PANTHER" id="PTHR46289">
    <property type="entry name" value="52 KDA REPRESSOR OF THE INHIBITOR OF THE PROTEIN KINASE-LIKE PROTEIN-RELATED"/>
    <property type="match status" value="1"/>
</dbReference>
<dbReference type="STRING" id="37653.A0A0L8H745"/>
<reference evidence="1" key="1">
    <citation type="submission" date="2015-07" db="EMBL/GenBank/DDBJ databases">
        <title>MeaNS - Measles Nucleotide Surveillance Program.</title>
        <authorList>
            <person name="Tran T."/>
            <person name="Druce J."/>
        </authorList>
    </citation>
    <scope>NUCLEOTIDE SEQUENCE</scope>
    <source>
        <strain evidence="1">UCB-OBI-ISO-001</strain>
        <tissue evidence="1">Gonad</tissue>
    </source>
</reference>
<proteinExistence type="predicted"/>
<evidence type="ECO:0008006" key="2">
    <source>
        <dbReference type="Google" id="ProtNLM"/>
    </source>
</evidence>
<dbReference type="PANTHER" id="PTHR46289:SF17">
    <property type="entry name" value="HAT C-TERMINAL DIMERISATION DOMAIN-CONTAINING PROTEIN"/>
    <property type="match status" value="1"/>
</dbReference>